<comment type="caution">
    <text evidence="5">The sequence shown here is derived from an EMBL/GenBank/DDBJ whole genome shotgun (WGS) entry which is preliminary data.</text>
</comment>
<dbReference type="Proteomes" id="UP000095347">
    <property type="component" value="Unassembled WGS sequence"/>
</dbReference>
<keyword evidence="3" id="KW-0411">Iron-sulfur</keyword>
<dbReference type="Gene3D" id="1.10.1060.10">
    <property type="entry name" value="Alpha-helical ferredoxin"/>
    <property type="match status" value="1"/>
</dbReference>
<evidence type="ECO:0000313" key="5">
    <source>
        <dbReference type="EMBL" id="OEJ65153.1"/>
    </source>
</evidence>
<evidence type="ECO:0000313" key="6">
    <source>
        <dbReference type="Proteomes" id="UP000095347"/>
    </source>
</evidence>
<keyword evidence="6" id="KW-1185">Reference proteome</keyword>
<organism evidence="5 6">
    <name type="scientific">Magnetovibrio blakemorei</name>
    <dbReference type="NCBI Taxonomy" id="28181"/>
    <lineage>
        <taxon>Bacteria</taxon>
        <taxon>Pseudomonadati</taxon>
        <taxon>Pseudomonadota</taxon>
        <taxon>Alphaproteobacteria</taxon>
        <taxon>Rhodospirillales</taxon>
        <taxon>Magnetovibrionaceae</taxon>
        <taxon>Magnetovibrio</taxon>
    </lineage>
</organism>
<proteinExistence type="predicted"/>
<name>A0A1E5Q4U9_9PROT</name>
<dbReference type="PROSITE" id="PS00198">
    <property type="entry name" value="4FE4S_FER_1"/>
    <property type="match status" value="2"/>
</dbReference>
<keyword evidence="1" id="KW-0479">Metal-binding</keyword>
<evidence type="ECO:0000256" key="3">
    <source>
        <dbReference type="ARBA" id="ARBA00023014"/>
    </source>
</evidence>
<dbReference type="Pfam" id="PF17179">
    <property type="entry name" value="Fer4_22"/>
    <property type="match status" value="1"/>
</dbReference>
<evidence type="ECO:0000256" key="1">
    <source>
        <dbReference type="ARBA" id="ARBA00022723"/>
    </source>
</evidence>
<feature type="domain" description="4Fe-4S ferredoxin-type" evidence="4">
    <location>
        <begin position="246"/>
        <end position="278"/>
    </location>
</feature>
<dbReference type="STRING" id="28181.BEN30_15330"/>
<dbReference type="GO" id="GO:0051536">
    <property type="term" value="F:iron-sulfur cluster binding"/>
    <property type="evidence" value="ECO:0007669"/>
    <property type="project" value="UniProtKB-KW"/>
</dbReference>
<gene>
    <name evidence="5" type="ORF">BEN30_15330</name>
</gene>
<dbReference type="EMBL" id="MCGG01000055">
    <property type="protein sequence ID" value="OEJ65153.1"/>
    <property type="molecule type" value="Genomic_DNA"/>
</dbReference>
<protein>
    <submittedName>
        <fullName evidence="5">Sulfite reductase subunit A</fullName>
    </submittedName>
</protein>
<dbReference type="InterPro" id="IPR009051">
    <property type="entry name" value="Helical_ferredxn"/>
</dbReference>
<dbReference type="InterPro" id="IPR017896">
    <property type="entry name" value="4Fe4S_Fe-S-bd"/>
</dbReference>
<sequence>MVIGAAQLDDLVKVLRKDGYATIAPTTRDGSIVLEEISSAAQLPLGLVDDQQPGAYRLSKAKKPAYFDFTHGAQSWKQFLFPAKEKLWSAHKTAEGFQVEASIDAPKYAFIGVRACELAAIRIQDKVFVEGEHVSNGYAQRRKQALIVAVNCRRAGGTCFCTSMDTGPKVKDGYDLALSELTRKGVHEFLLEAGSASGQTILKRLTGRPAAAADFKAAQKASDKAAQSMGREMPKGAAKTLANHLQHPRWQDIAKRCLDCANCTLVCPTCFCSTTSDSTSLDGQNAERWRTWDSCFTLDFSYIHGGAIRRDGAERYRQWMTHKLTHWHDQFGVSGCVGCGRCITWCPVGIDITAEVRAIAKDK</sequence>
<dbReference type="PANTHER" id="PTHR40447:SF1">
    <property type="entry name" value="ANAEROBIC SULFITE REDUCTASE SUBUNIT A"/>
    <property type="match status" value="1"/>
</dbReference>
<dbReference type="InterPro" id="IPR017900">
    <property type="entry name" value="4Fe4S_Fe_S_CS"/>
</dbReference>
<feature type="domain" description="4Fe-4S ferredoxin-type" evidence="4">
    <location>
        <begin position="327"/>
        <end position="355"/>
    </location>
</feature>
<dbReference type="AlphaFoldDB" id="A0A1E5Q4U9"/>
<dbReference type="GO" id="GO:0046872">
    <property type="term" value="F:metal ion binding"/>
    <property type="evidence" value="ECO:0007669"/>
    <property type="project" value="UniProtKB-KW"/>
</dbReference>
<dbReference type="SUPFAM" id="SSF46548">
    <property type="entry name" value="alpha-helical ferredoxin"/>
    <property type="match status" value="1"/>
</dbReference>
<dbReference type="PANTHER" id="PTHR40447">
    <property type="entry name" value="ANAEROBIC SULFITE REDUCTASE SUBUNIT A"/>
    <property type="match status" value="1"/>
</dbReference>
<dbReference type="PROSITE" id="PS51379">
    <property type="entry name" value="4FE4S_FER_2"/>
    <property type="match status" value="2"/>
</dbReference>
<reference evidence="6" key="1">
    <citation type="submission" date="2016-07" db="EMBL/GenBank/DDBJ databases">
        <authorList>
            <person name="Florea S."/>
            <person name="Webb J.S."/>
            <person name="Jaromczyk J."/>
            <person name="Schardl C.L."/>
        </authorList>
    </citation>
    <scope>NUCLEOTIDE SEQUENCE [LARGE SCALE GENOMIC DNA]</scope>
    <source>
        <strain evidence="6">MV-1</strain>
    </source>
</reference>
<evidence type="ECO:0000259" key="4">
    <source>
        <dbReference type="PROSITE" id="PS51379"/>
    </source>
</evidence>
<keyword evidence="2" id="KW-0408">Iron</keyword>
<accession>A0A1E5Q4U9</accession>
<evidence type="ECO:0000256" key="2">
    <source>
        <dbReference type="ARBA" id="ARBA00023004"/>
    </source>
</evidence>